<reference evidence="1 2" key="1">
    <citation type="journal article" date="2019" name="Int. J. Syst. Evol. Microbiol.">
        <title>The Global Catalogue of Microorganisms (GCM) 10K type strain sequencing project: providing services to taxonomists for standard genome sequencing and annotation.</title>
        <authorList>
            <consortium name="The Broad Institute Genomics Platform"/>
            <consortium name="The Broad Institute Genome Sequencing Center for Infectious Disease"/>
            <person name="Wu L."/>
            <person name="Ma J."/>
        </authorList>
    </citation>
    <scope>NUCLEOTIDE SEQUENCE [LARGE SCALE GENOMIC DNA]</scope>
    <source>
        <strain evidence="1 2">JCM 16009</strain>
    </source>
</reference>
<evidence type="ECO:0008006" key="3">
    <source>
        <dbReference type="Google" id="ProtNLM"/>
    </source>
</evidence>
<sequence length="74" mass="8663">MWYRESVAMNVRFTEEETELLRAQAQAEGRSMGDVTRAAVIEYVERHRHHDRVADVLATIAPRRRDLLRRLGEA</sequence>
<comment type="caution">
    <text evidence="1">The sequence shown here is derived from an EMBL/GenBank/DDBJ whole genome shotgun (WGS) entry which is preliminary data.</text>
</comment>
<dbReference type="InterPro" id="IPR010985">
    <property type="entry name" value="Ribbon_hlx_hlx"/>
</dbReference>
<dbReference type="Proteomes" id="UP001500449">
    <property type="component" value="Unassembled WGS sequence"/>
</dbReference>
<dbReference type="EMBL" id="BAAAQK010000028">
    <property type="protein sequence ID" value="GAA1877383.1"/>
    <property type="molecule type" value="Genomic_DNA"/>
</dbReference>
<protein>
    <recommendedName>
        <fullName evidence="3">Ribbon-helix-helix protein CopG domain-containing protein</fullName>
    </recommendedName>
</protein>
<accession>A0ABN2NND6</accession>
<organism evidence="1 2">
    <name type="scientific">Pseudonocardia ailaonensis</name>
    <dbReference type="NCBI Taxonomy" id="367279"/>
    <lineage>
        <taxon>Bacteria</taxon>
        <taxon>Bacillati</taxon>
        <taxon>Actinomycetota</taxon>
        <taxon>Actinomycetes</taxon>
        <taxon>Pseudonocardiales</taxon>
        <taxon>Pseudonocardiaceae</taxon>
        <taxon>Pseudonocardia</taxon>
    </lineage>
</organism>
<keyword evidence="2" id="KW-1185">Reference proteome</keyword>
<name>A0ABN2NND6_9PSEU</name>
<evidence type="ECO:0000313" key="1">
    <source>
        <dbReference type="EMBL" id="GAA1877383.1"/>
    </source>
</evidence>
<dbReference type="SUPFAM" id="SSF47598">
    <property type="entry name" value="Ribbon-helix-helix"/>
    <property type="match status" value="1"/>
</dbReference>
<gene>
    <name evidence="1" type="ORF">GCM10009836_68490</name>
</gene>
<proteinExistence type="predicted"/>
<evidence type="ECO:0000313" key="2">
    <source>
        <dbReference type="Proteomes" id="UP001500449"/>
    </source>
</evidence>